<evidence type="ECO:0000256" key="14">
    <source>
        <dbReference type="ARBA" id="ARBA00038036"/>
    </source>
</evidence>
<dbReference type="InterPro" id="IPR004619">
    <property type="entry name" value="Type_III_PanK"/>
</dbReference>
<feature type="binding site" evidence="16">
    <location>
        <position position="131"/>
    </location>
    <ligand>
        <name>K(+)</name>
        <dbReference type="ChEBI" id="CHEBI:29103"/>
    </ligand>
</feature>
<accession>A0A4Q2K092</accession>
<dbReference type="Gene3D" id="3.30.420.40">
    <property type="match status" value="2"/>
</dbReference>
<comment type="subcellular location">
    <subcellularLocation>
        <location evidence="3 16">Cytoplasm</location>
    </subcellularLocation>
</comment>
<comment type="cofactor">
    <cofactor evidence="16">
        <name>NH4(+)</name>
        <dbReference type="ChEBI" id="CHEBI:28938"/>
    </cofactor>
    <cofactor evidence="16">
        <name>K(+)</name>
        <dbReference type="ChEBI" id="CHEBI:29103"/>
    </cofactor>
    <text evidence="16">A monovalent cation. Ammonium or potassium.</text>
</comment>
<dbReference type="GO" id="GO:0046872">
    <property type="term" value="F:metal ion binding"/>
    <property type="evidence" value="ECO:0007669"/>
    <property type="project" value="UniProtKB-KW"/>
</dbReference>
<dbReference type="AlphaFoldDB" id="A0A4Q2K092"/>
<evidence type="ECO:0000256" key="1">
    <source>
        <dbReference type="ARBA" id="ARBA00001206"/>
    </source>
</evidence>
<protein>
    <recommendedName>
        <fullName evidence="15 16">Type III pantothenate kinase</fullName>
        <ecNumber evidence="6 16">2.7.1.33</ecNumber>
    </recommendedName>
    <alternativeName>
        <fullName evidence="16">PanK-III</fullName>
    </alternativeName>
    <alternativeName>
        <fullName evidence="16">Pantothenic acid kinase</fullName>
    </alternativeName>
</protein>
<keyword evidence="10 16" id="KW-0418">Kinase</keyword>
<organism evidence="17 18">
    <name type="scientific">Senegalimassilia faecalis</name>
    <dbReference type="NCBI Taxonomy" id="2509433"/>
    <lineage>
        <taxon>Bacteria</taxon>
        <taxon>Bacillati</taxon>
        <taxon>Actinomycetota</taxon>
        <taxon>Coriobacteriia</taxon>
        <taxon>Coriobacteriales</taxon>
        <taxon>Coriobacteriaceae</taxon>
        <taxon>Senegalimassilia</taxon>
    </lineage>
</organism>
<dbReference type="SUPFAM" id="SSF53067">
    <property type="entry name" value="Actin-like ATPase domain"/>
    <property type="match status" value="2"/>
</dbReference>
<evidence type="ECO:0000256" key="8">
    <source>
        <dbReference type="ARBA" id="ARBA00022679"/>
    </source>
</evidence>
<proteinExistence type="inferred from homology"/>
<comment type="cofactor">
    <cofactor evidence="2">
        <name>K(+)</name>
        <dbReference type="ChEBI" id="CHEBI:29103"/>
    </cofactor>
</comment>
<feature type="binding site" evidence="16">
    <location>
        <position position="102"/>
    </location>
    <ligand>
        <name>substrate</name>
    </ligand>
</feature>
<evidence type="ECO:0000256" key="10">
    <source>
        <dbReference type="ARBA" id="ARBA00022777"/>
    </source>
</evidence>
<comment type="caution">
    <text evidence="17">The sequence shown here is derived from an EMBL/GenBank/DDBJ whole genome shotgun (WGS) entry which is preliminary data.</text>
</comment>
<comment type="subunit">
    <text evidence="5 16">Homodimer.</text>
</comment>
<gene>
    <name evidence="16" type="primary">coaX</name>
    <name evidence="17" type="ORF">ET524_03670</name>
</gene>
<dbReference type="PANTHER" id="PTHR34265:SF1">
    <property type="entry name" value="TYPE III PANTOTHENATE KINASE"/>
    <property type="match status" value="1"/>
</dbReference>
<dbReference type="NCBIfam" id="TIGR00671">
    <property type="entry name" value="baf"/>
    <property type="match status" value="1"/>
</dbReference>
<evidence type="ECO:0000256" key="12">
    <source>
        <dbReference type="ARBA" id="ARBA00022958"/>
    </source>
</evidence>
<dbReference type="GO" id="GO:0015937">
    <property type="term" value="P:coenzyme A biosynthetic process"/>
    <property type="evidence" value="ECO:0007669"/>
    <property type="project" value="UniProtKB-UniRule"/>
</dbReference>
<keyword evidence="7 16" id="KW-0963">Cytoplasm</keyword>
<keyword evidence="16" id="KW-0479">Metal-binding</keyword>
<evidence type="ECO:0000256" key="13">
    <source>
        <dbReference type="ARBA" id="ARBA00022993"/>
    </source>
</evidence>
<dbReference type="CDD" id="cd24015">
    <property type="entry name" value="ASKHA_NBD_PanK-III"/>
    <property type="match status" value="1"/>
</dbReference>
<comment type="function">
    <text evidence="16">Catalyzes the phosphorylation of pantothenate (Pan), the first step in CoA biosynthesis.</text>
</comment>
<name>A0A4Q2K092_9ACTN</name>
<evidence type="ECO:0000256" key="9">
    <source>
        <dbReference type="ARBA" id="ARBA00022741"/>
    </source>
</evidence>
<evidence type="ECO:0000256" key="7">
    <source>
        <dbReference type="ARBA" id="ARBA00022490"/>
    </source>
</evidence>
<evidence type="ECO:0000256" key="15">
    <source>
        <dbReference type="ARBA" id="ARBA00040883"/>
    </source>
</evidence>
<reference evidence="17 18" key="1">
    <citation type="submission" date="2019-01" db="EMBL/GenBank/DDBJ databases">
        <title>Senegalimassilia sp. nov. KGMB04484 isolated human feces.</title>
        <authorList>
            <person name="Han K.-I."/>
            <person name="Kim J.-S."/>
            <person name="Lee K.C."/>
            <person name="Suh M.K."/>
            <person name="Eom M.K."/>
            <person name="Lee J.H."/>
            <person name="Park S.-H."/>
            <person name="Kang S.W."/>
            <person name="Park J.-E."/>
            <person name="Oh B.S."/>
            <person name="Yu S.Y."/>
            <person name="Choi S.-H."/>
            <person name="Lee D.H."/>
            <person name="Yoon H."/>
            <person name="Kim B.-Y."/>
            <person name="Lee J.H."/>
            <person name="Lee J.-S."/>
        </authorList>
    </citation>
    <scope>NUCLEOTIDE SEQUENCE [LARGE SCALE GENOMIC DNA]</scope>
    <source>
        <strain evidence="17 18">KGMB04484</strain>
    </source>
</reference>
<sequence length="269" mass="28648">MLLAIDVGNTQTVVGVYEGKKLSHRWRVATNKHHTCDELRVKLIPLLNSEGLSFQDIGGMCLASVVPALTDAWCTAAKQMLGHRAVVCSAETAGDLFDASGYPNPREIGADRVADAVAARSLYGAPVIVVDFGTATNMEVIDRTGSFVGGVIAPGVETSSSALFSHATKLGAIELVNPHVSIGRNTQQAMQVGIVYGEADRVDGLVNRIFDQLGYKTAVIGTGGLAPRVSPLSRTINEVNQDLTLEGLRLVYDNFIAHDETGLYGRPNE</sequence>
<dbReference type="Pfam" id="PF03309">
    <property type="entry name" value="Pan_kinase"/>
    <property type="match status" value="1"/>
</dbReference>
<dbReference type="HAMAP" id="MF_01274">
    <property type="entry name" value="Pantothen_kinase_3"/>
    <property type="match status" value="1"/>
</dbReference>
<keyword evidence="9 16" id="KW-0547">Nucleotide-binding</keyword>
<evidence type="ECO:0000256" key="6">
    <source>
        <dbReference type="ARBA" id="ARBA00012102"/>
    </source>
</evidence>
<feature type="active site" description="Proton acceptor" evidence="16">
    <location>
        <position position="111"/>
    </location>
</feature>
<keyword evidence="11 16" id="KW-0067">ATP-binding</keyword>
<dbReference type="Proteomes" id="UP000293345">
    <property type="component" value="Unassembled WGS sequence"/>
</dbReference>
<comment type="catalytic activity">
    <reaction evidence="1 16">
        <text>(R)-pantothenate + ATP = (R)-4'-phosphopantothenate + ADP + H(+)</text>
        <dbReference type="Rhea" id="RHEA:16373"/>
        <dbReference type="ChEBI" id="CHEBI:10986"/>
        <dbReference type="ChEBI" id="CHEBI:15378"/>
        <dbReference type="ChEBI" id="CHEBI:29032"/>
        <dbReference type="ChEBI" id="CHEBI:30616"/>
        <dbReference type="ChEBI" id="CHEBI:456216"/>
        <dbReference type="EC" id="2.7.1.33"/>
    </reaction>
</comment>
<dbReference type="NCBIfam" id="NF009855">
    <property type="entry name" value="PRK13321.1"/>
    <property type="match status" value="1"/>
</dbReference>
<dbReference type="InterPro" id="IPR043129">
    <property type="entry name" value="ATPase_NBD"/>
</dbReference>
<keyword evidence="8 16" id="KW-0808">Transferase</keyword>
<keyword evidence="13 16" id="KW-0173">Coenzyme A biosynthesis</keyword>
<feature type="binding site" evidence="16">
    <location>
        <position position="134"/>
    </location>
    <ligand>
        <name>ATP</name>
        <dbReference type="ChEBI" id="CHEBI:30616"/>
    </ligand>
</feature>
<evidence type="ECO:0000256" key="2">
    <source>
        <dbReference type="ARBA" id="ARBA00001958"/>
    </source>
</evidence>
<comment type="pathway">
    <text evidence="4 16">Cofactor biosynthesis; coenzyme A biosynthesis; CoA from (R)-pantothenate: step 1/5.</text>
</comment>
<dbReference type="GO" id="GO:0004594">
    <property type="term" value="F:pantothenate kinase activity"/>
    <property type="evidence" value="ECO:0007669"/>
    <property type="project" value="UniProtKB-UniRule"/>
</dbReference>
<dbReference type="EC" id="2.7.1.33" evidence="6 16"/>
<evidence type="ECO:0000313" key="17">
    <source>
        <dbReference type="EMBL" id="RXZ53690.1"/>
    </source>
</evidence>
<dbReference type="GO" id="GO:0005737">
    <property type="term" value="C:cytoplasm"/>
    <property type="evidence" value="ECO:0007669"/>
    <property type="project" value="UniProtKB-SubCell"/>
</dbReference>
<feature type="binding site" evidence="16">
    <location>
        <begin position="6"/>
        <end position="13"/>
    </location>
    <ligand>
        <name>ATP</name>
        <dbReference type="ChEBI" id="CHEBI:30616"/>
    </ligand>
</feature>
<keyword evidence="18" id="KW-1185">Reference proteome</keyword>
<evidence type="ECO:0000256" key="11">
    <source>
        <dbReference type="ARBA" id="ARBA00022840"/>
    </source>
</evidence>
<dbReference type="OrthoDB" id="9804707at2"/>
<evidence type="ECO:0000256" key="3">
    <source>
        <dbReference type="ARBA" id="ARBA00004496"/>
    </source>
</evidence>
<comment type="similarity">
    <text evidence="14 16">Belongs to the type III pantothenate kinase family.</text>
</comment>
<dbReference type="UniPathway" id="UPA00241">
    <property type="reaction ID" value="UER00352"/>
</dbReference>
<keyword evidence="12 16" id="KW-0630">Potassium</keyword>
<feature type="binding site" evidence="16">
    <location>
        <begin position="109"/>
        <end position="112"/>
    </location>
    <ligand>
        <name>substrate</name>
    </ligand>
</feature>
<dbReference type="PANTHER" id="PTHR34265">
    <property type="entry name" value="TYPE III PANTOTHENATE KINASE"/>
    <property type="match status" value="1"/>
</dbReference>
<dbReference type="GO" id="GO:0005524">
    <property type="term" value="F:ATP binding"/>
    <property type="evidence" value="ECO:0007669"/>
    <property type="project" value="UniProtKB-UniRule"/>
</dbReference>
<evidence type="ECO:0000256" key="5">
    <source>
        <dbReference type="ARBA" id="ARBA00011738"/>
    </source>
</evidence>
<evidence type="ECO:0000313" key="18">
    <source>
        <dbReference type="Proteomes" id="UP000293345"/>
    </source>
</evidence>
<evidence type="ECO:0000256" key="4">
    <source>
        <dbReference type="ARBA" id="ARBA00005225"/>
    </source>
</evidence>
<feature type="binding site" evidence="16">
    <location>
        <position position="186"/>
    </location>
    <ligand>
        <name>substrate</name>
    </ligand>
</feature>
<evidence type="ECO:0000256" key="16">
    <source>
        <dbReference type="HAMAP-Rule" id="MF_01274"/>
    </source>
</evidence>
<dbReference type="EMBL" id="SDPW01000001">
    <property type="protein sequence ID" value="RXZ53690.1"/>
    <property type="molecule type" value="Genomic_DNA"/>
</dbReference>